<protein>
    <submittedName>
        <fullName evidence="1">604_t:CDS:1</fullName>
    </submittedName>
</protein>
<comment type="caution">
    <text evidence="1">The sequence shown here is derived from an EMBL/GenBank/DDBJ whole genome shotgun (WGS) entry which is preliminary data.</text>
</comment>
<evidence type="ECO:0000313" key="2">
    <source>
        <dbReference type="Proteomes" id="UP001153678"/>
    </source>
</evidence>
<organism evidence="1 2">
    <name type="scientific">Funneliformis geosporum</name>
    <dbReference type="NCBI Taxonomy" id="1117311"/>
    <lineage>
        <taxon>Eukaryota</taxon>
        <taxon>Fungi</taxon>
        <taxon>Fungi incertae sedis</taxon>
        <taxon>Mucoromycota</taxon>
        <taxon>Glomeromycotina</taxon>
        <taxon>Glomeromycetes</taxon>
        <taxon>Glomerales</taxon>
        <taxon>Glomeraceae</taxon>
        <taxon>Funneliformis</taxon>
    </lineage>
</organism>
<reference evidence="1" key="1">
    <citation type="submission" date="2022-08" db="EMBL/GenBank/DDBJ databases">
        <authorList>
            <person name="Kallberg Y."/>
            <person name="Tangrot J."/>
            <person name="Rosling A."/>
        </authorList>
    </citation>
    <scope>NUCLEOTIDE SEQUENCE</scope>
    <source>
        <strain evidence="1">Wild A</strain>
    </source>
</reference>
<sequence>MSDDDVAVQFTYEDWLTEDKSKLLFKGKTYNGCEIVIKFTQRYNVKAHHLCAKKNFAQKLFYVSNINLGGWYMIVMKYINVETLQTANITKEEYDVLKNIQEAIDTLHTNDIIFGDLHSLNIMIEKVHGKLQVMLIDFGWAGIHQKDCYTPIINPEIKWASGAEGNALIHKDHDLHWLELSGNFSCQEALELEEETSDCHLEALEVAKQWRIRQSKEKDDNLEKALKQIELLENVVSQQNYLADKQLQELPTLPKKENKYKLLTNKVKNRIKSNNDYNDIAYICVECKKALDDNALPYCSDC</sequence>
<dbReference type="AlphaFoldDB" id="A0A9W4T0S7"/>
<dbReference type="OrthoDB" id="2404559at2759"/>
<dbReference type="Gene3D" id="1.10.510.10">
    <property type="entry name" value="Transferase(Phosphotransferase) domain 1"/>
    <property type="match status" value="1"/>
</dbReference>
<dbReference type="InterPro" id="IPR011009">
    <property type="entry name" value="Kinase-like_dom_sf"/>
</dbReference>
<accession>A0A9W4T0S7</accession>
<dbReference type="EMBL" id="CAMKVN010004855">
    <property type="protein sequence ID" value="CAI2187880.1"/>
    <property type="molecule type" value="Genomic_DNA"/>
</dbReference>
<dbReference type="SUPFAM" id="SSF56112">
    <property type="entry name" value="Protein kinase-like (PK-like)"/>
    <property type="match status" value="1"/>
</dbReference>
<name>A0A9W4T0S7_9GLOM</name>
<evidence type="ECO:0000313" key="1">
    <source>
        <dbReference type="EMBL" id="CAI2187880.1"/>
    </source>
</evidence>
<feature type="non-terminal residue" evidence="1">
    <location>
        <position position="302"/>
    </location>
</feature>
<gene>
    <name evidence="1" type="ORF">FWILDA_LOCUS13302</name>
</gene>
<keyword evidence="2" id="KW-1185">Reference proteome</keyword>
<proteinExistence type="predicted"/>
<dbReference type="Proteomes" id="UP001153678">
    <property type="component" value="Unassembled WGS sequence"/>
</dbReference>